<feature type="transmembrane region" description="Helical" evidence="6">
    <location>
        <begin position="169"/>
        <end position="190"/>
    </location>
</feature>
<proteinExistence type="inferred from homology"/>
<dbReference type="GO" id="GO:0016020">
    <property type="term" value="C:membrane"/>
    <property type="evidence" value="ECO:0007669"/>
    <property type="project" value="UniProtKB-SubCell"/>
</dbReference>
<keyword evidence="5 6" id="KW-0472">Membrane</keyword>
<evidence type="ECO:0000256" key="6">
    <source>
        <dbReference type="RuleBase" id="RU362006"/>
    </source>
</evidence>
<evidence type="ECO:0000256" key="2">
    <source>
        <dbReference type="ARBA" id="ARBA00008573"/>
    </source>
</evidence>
<dbReference type="EMBL" id="FP929138">
    <property type="protein sequence ID" value="CBY00839.1"/>
    <property type="molecule type" value="Genomic_DNA"/>
</dbReference>
<dbReference type="PANTHER" id="PTHR12300:SF161">
    <property type="entry name" value="RECEPTOR EXPRESSION-ENHANCING PROTEIN"/>
    <property type="match status" value="1"/>
</dbReference>
<dbReference type="STRING" id="985895.E5AAZ8"/>
<keyword evidence="4 6" id="KW-1133">Transmembrane helix</keyword>
<dbReference type="InParanoid" id="E5AAZ8"/>
<keyword evidence="8" id="KW-1185">Reference proteome</keyword>
<dbReference type="HOGENOM" id="CLU_028431_2_1_1"/>
<comment type="similarity">
    <text evidence="2 6">Belongs to the DP1 family.</text>
</comment>
<dbReference type="VEuPathDB" id="FungiDB:LEMA_P019690.1"/>
<evidence type="ECO:0000256" key="5">
    <source>
        <dbReference type="ARBA" id="ARBA00023136"/>
    </source>
</evidence>
<dbReference type="PANTHER" id="PTHR12300">
    <property type="entry name" value="HVA22-LIKE PROTEINS"/>
    <property type="match status" value="1"/>
</dbReference>
<accession>E5AAZ8</accession>
<dbReference type="GeneID" id="13292984"/>
<keyword evidence="3 6" id="KW-0812">Transmembrane</keyword>
<evidence type="ECO:0000313" key="7">
    <source>
        <dbReference type="EMBL" id="CBY00839.1"/>
    </source>
</evidence>
<evidence type="ECO:0000313" key="8">
    <source>
        <dbReference type="Proteomes" id="UP000002668"/>
    </source>
</evidence>
<sequence>MSRMAGAAGLQLVVPVRDTRYDAPACIFPQSFNQQPSSLPYRCSAKTTTTTTSSTLTQPKQPSEYCTLYPPLAPLPSIYTMSVQERAQAQLSQLDKELSKYPALNNFEKQTSVPKVYAVLGLAGLYFFLIFFNIAGEFLVNIAAFIVPGYYSLNALFSANKVDDTQWLTYWVTFAFLTVFESAVNAVYWFPFYYTFKFVLILWMSLPQTAGAQVVFRSFLQPVFSRYFSEAGSTAANLRAKVDSAGKDHASQSRSKFRPKDYLEIGLQVKFSCAGGKLTAACGCAAWRRCMK</sequence>
<dbReference type="Pfam" id="PF03134">
    <property type="entry name" value="TB2_DP1_HVA22"/>
    <property type="match status" value="1"/>
</dbReference>
<dbReference type="Proteomes" id="UP000002668">
    <property type="component" value="Genome"/>
</dbReference>
<protein>
    <recommendedName>
        <fullName evidence="6">Protein YOP1</fullName>
    </recommendedName>
</protein>
<reference evidence="8" key="1">
    <citation type="journal article" date="2011" name="Nat. Commun.">
        <title>Effector diversification within compartments of the Leptosphaeria maculans genome affected by Repeat-Induced Point mutations.</title>
        <authorList>
            <person name="Rouxel T."/>
            <person name="Grandaubert J."/>
            <person name="Hane J.K."/>
            <person name="Hoede C."/>
            <person name="van de Wouw A.P."/>
            <person name="Couloux A."/>
            <person name="Dominguez V."/>
            <person name="Anthouard V."/>
            <person name="Bally P."/>
            <person name="Bourras S."/>
            <person name="Cozijnsen A.J."/>
            <person name="Ciuffetti L.M."/>
            <person name="Degrave A."/>
            <person name="Dilmaghani A."/>
            <person name="Duret L."/>
            <person name="Fudal I."/>
            <person name="Goodwin S.B."/>
            <person name="Gout L."/>
            <person name="Glaser N."/>
            <person name="Linglin J."/>
            <person name="Kema G.H.J."/>
            <person name="Lapalu N."/>
            <person name="Lawrence C.B."/>
            <person name="May K."/>
            <person name="Meyer M."/>
            <person name="Ollivier B."/>
            <person name="Poulain J."/>
            <person name="Schoch C.L."/>
            <person name="Simon A."/>
            <person name="Spatafora J.W."/>
            <person name="Stachowiak A."/>
            <person name="Turgeon B.G."/>
            <person name="Tyler B.M."/>
            <person name="Vincent D."/>
            <person name="Weissenbach J."/>
            <person name="Amselem J."/>
            <person name="Quesneville H."/>
            <person name="Oliver R.P."/>
            <person name="Wincker P."/>
            <person name="Balesdent M.-H."/>
            <person name="Howlett B.J."/>
        </authorList>
    </citation>
    <scope>NUCLEOTIDE SEQUENCE [LARGE SCALE GENOMIC DNA]</scope>
    <source>
        <strain evidence="8">JN3 / isolate v23.1.3 / race Av1-4-5-6-7-8</strain>
    </source>
</reference>
<dbReference type="FunCoup" id="E5AAZ8">
    <property type="interactions" value="306"/>
</dbReference>
<evidence type="ECO:0000256" key="1">
    <source>
        <dbReference type="ARBA" id="ARBA00004141"/>
    </source>
</evidence>
<name>E5AAZ8_LEPMJ</name>
<organism evidence="8">
    <name type="scientific">Leptosphaeria maculans (strain JN3 / isolate v23.1.3 / race Av1-4-5-6-7-8)</name>
    <name type="common">Blackleg fungus</name>
    <name type="synonym">Phoma lingam</name>
    <dbReference type="NCBI Taxonomy" id="985895"/>
    <lineage>
        <taxon>Eukaryota</taxon>
        <taxon>Fungi</taxon>
        <taxon>Dikarya</taxon>
        <taxon>Ascomycota</taxon>
        <taxon>Pezizomycotina</taxon>
        <taxon>Dothideomycetes</taxon>
        <taxon>Pleosporomycetidae</taxon>
        <taxon>Pleosporales</taxon>
        <taxon>Pleosporineae</taxon>
        <taxon>Leptosphaeriaceae</taxon>
        <taxon>Plenodomus</taxon>
        <taxon>Plenodomus lingam/Leptosphaeria maculans species complex</taxon>
    </lineage>
</organism>
<comment type="caution">
    <text evidence="6">Lacks conserved residue(s) required for the propagation of feature annotation.</text>
</comment>
<evidence type="ECO:0000256" key="4">
    <source>
        <dbReference type="ARBA" id="ARBA00022989"/>
    </source>
</evidence>
<dbReference type="AlphaFoldDB" id="E5AAZ8"/>
<evidence type="ECO:0000256" key="3">
    <source>
        <dbReference type="ARBA" id="ARBA00022692"/>
    </source>
</evidence>
<dbReference type="InterPro" id="IPR004345">
    <property type="entry name" value="TB2_DP1_HVA22"/>
</dbReference>
<gene>
    <name evidence="7" type="ORF">LEMA_P019690.1</name>
</gene>
<dbReference type="eggNOG" id="KOG1725">
    <property type="taxonomic scope" value="Eukaryota"/>
</dbReference>
<comment type="subcellular location">
    <subcellularLocation>
        <location evidence="1 6">Membrane</location>
        <topology evidence="1 6">Multi-pass membrane protein</topology>
    </subcellularLocation>
</comment>
<dbReference type="OrthoDB" id="10009287at2759"/>